<dbReference type="GO" id="GO:0046872">
    <property type="term" value="F:metal ion binding"/>
    <property type="evidence" value="ECO:0007669"/>
    <property type="project" value="UniProtKB-KW"/>
</dbReference>
<dbReference type="Pfam" id="PF02953">
    <property type="entry name" value="zf-Tim10_DDP"/>
    <property type="match status" value="1"/>
</dbReference>
<dbReference type="SUPFAM" id="SSF144122">
    <property type="entry name" value="Tim10-like"/>
    <property type="match status" value="1"/>
</dbReference>
<evidence type="ECO:0000256" key="6">
    <source>
        <dbReference type="ARBA" id="ARBA00022833"/>
    </source>
</evidence>
<keyword evidence="16" id="KW-1185">Reference proteome</keyword>
<keyword evidence="9 12" id="KW-0496">Mitochondrion</keyword>
<comment type="similarity">
    <text evidence="2 12">Belongs to the small Tim family.</text>
</comment>
<dbReference type="EMBL" id="KN838536">
    <property type="protein sequence ID" value="KIK10316.1"/>
    <property type="molecule type" value="Genomic_DNA"/>
</dbReference>
<keyword evidence="8 12" id="KW-0811">Translocation</keyword>
<feature type="region of interest" description="Disordered" evidence="13">
    <location>
        <begin position="1"/>
        <end position="24"/>
    </location>
</feature>
<dbReference type="Gene3D" id="1.10.287.810">
    <property type="entry name" value="Mitochondrial import inner membrane translocase subunit tim13 like domains"/>
    <property type="match status" value="1"/>
</dbReference>
<keyword evidence="10 12" id="KW-1015">Disulfide bond</keyword>
<dbReference type="HOGENOM" id="CLU_141397_0_1_1"/>
<comment type="subcellular location">
    <subcellularLocation>
        <location evidence="1 12">Mitochondrion inner membrane</location>
        <topology evidence="1 12">Peripheral membrane protein</topology>
        <orientation evidence="1 12">Intermembrane side</orientation>
    </subcellularLocation>
</comment>
<keyword evidence="5 12" id="KW-0999">Mitochondrion inner membrane</keyword>
<dbReference type="STRING" id="1095629.A0A0C9XZE6"/>
<keyword evidence="5 12" id="KW-0472">Membrane</keyword>
<feature type="compositionally biased region" description="Low complexity" evidence="13">
    <location>
        <begin position="7"/>
        <end position="16"/>
    </location>
</feature>
<evidence type="ECO:0000256" key="11">
    <source>
        <dbReference type="ARBA" id="ARBA00023186"/>
    </source>
</evidence>
<reference evidence="15 16" key="1">
    <citation type="submission" date="2014-04" db="EMBL/GenBank/DDBJ databases">
        <authorList>
            <consortium name="DOE Joint Genome Institute"/>
            <person name="Kuo A."/>
            <person name="Kohler A."/>
            <person name="Nagy L.G."/>
            <person name="Floudas D."/>
            <person name="Copeland A."/>
            <person name="Barry K.W."/>
            <person name="Cichocki N."/>
            <person name="Veneault-Fourrey C."/>
            <person name="LaButti K."/>
            <person name="Lindquist E.A."/>
            <person name="Lipzen A."/>
            <person name="Lundell T."/>
            <person name="Morin E."/>
            <person name="Murat C."/>
            <person name="Sun H."/>
            <person name="Tunlid A."/>
            <person name="Henrissat B."/>
            <person name="Grigoriev I.V."/>
            <person name="Hibbett D.S."/>
            <person name="Martin F."/>
            <person name="Nordberg H.P."/>
            <person name="Cantor M.N."/>
            <person name="Hua S.X."/>
        </authorList>
    </citation>
    <scope>NUCLEOTIDE SEQUENCE [LARGE SCALE GENOMIC DNA]</scope>
    <source>
        <strain evidence="15 16">LaAM-08-1</strain>
    </source>
</reference>
<dbReference type="OrthoDB" id="7813104at2759"/>
<evidence type="ECO:0000256" key="2">
    <source>
        <dbReference type="ARBA" id="ARBA00006720"/>
    </source>
</evidence>
<keyword evidence="7 12" id="KW-0653">Protein transport</keyword>
<evidence type="ECO:0000256" key="1">
    <source>
        <dbReference type="ARBA" id="ARBA00004137"/>
    </source>
</evidence>
<keyword evidence="3 12" id="KW-0813">Transport</keyword>
<evidence type="ECO:0000259" key="14">
    <source>
        <dbReference type="Pfam" id="PF02953"/>
    </source>
</evidence>
<evidence type="ECO:0000313" key="16">
    <source>
        <dbReference type="Proteomes" id="UP000054477"/>
    </source>
</evidence>
<comment type="domain">
    <text evidence="12">The twin CX3C motif contains 4 conserved Cys residues that form 2 disulfide bonds in the mitochondrial intermembrane space.</text>
</comment>
<evidence type="ECO:0000313" key="15">
    <source>
        <dbReference type="EMBL" id="KIK10316.1"/>
    </source>
</evidence>
<dbReference type="AlphaFoldDB" id="A0A0C9XZE6"/>
<organism evidence="15 16">
    <name type="scientific">Laccaria amethystina LaAM-08-1</name>
    <dbReference type="NCBI Taxonomy" id="1095629"/>
    <lineage>
        <taxon>Eukaryota</taxon>
        <taxon>Fungi</taxon>
        <taxon>Dikarya</taxon>
        <taxon>Basidiomycota</taxon>
        <taxon>Agaricomycotina</taxon>
        <taxon>Agaricomycetes</taxon>
        <taxon>Agaricomycetidae</taxon>
        <taxon>Agaricales</taxon>
        <taxon>Agaricineae</taxon>
        <taxon>Hydnangiaceae</taxon>
        <taxon>Laccaria</taxon>
    </lineage>
</organism>
<protein>
    <recommendedName>
        <fullName evidence="12">Mitochondrial import inner membrane translocase subunit</fullName>
    </recommendedName>
</protein>
<name>A0A0C9XZE6_9AGAR</name>
<comment type="subunit">
    <text evidence="12">Heterohexamer.</text>
</comment>
<evidence type="ECO:0000256" key="8">
    <source>
        <dbReference type="ARBA" id="ARBA00023010"/>
    </source>
</evidence>
<evidence type="ECO:0000256" key="9">
    <source>
        <dbReference type="ARBA" id="ARBA00023128"/>
    </source>
</evidence>
<evidence type="ECO:0000256" key="12">
    <source>
        <dbReference type="RuleBase" id="RU367043"/>
    </source>
</evidence>
<gene>
    <name evidence="15" type="ORF">K443DRAFT_670943</name>
</gene>
<dbReference type="GO" id="GO:0015031">
    <property type="term" value="P:protein transport"/>
    <property type="evidence" value="ECO:0007669"/>
    <property type="project" value="UniProtKB-KW"/>
</dbReference>
<sequence>MPDFLGSSSSSAAPPSDMAAQKEAVMRGVRNQVALANAQALMNSSTERCFTKCVPSPSSSLSSYEQACLSKCLDRYMDAFNVVSRTYMSRISRDRLESQQATAFH</sequence>
<reference evidence="16" key="2">
    <citation type="submission" date="2015-01" db="EMBL/GenBank/DDBJ databases">
        <title>Evolutionary Origins and Diversification of the Mycorrhizal Mutualists.</title>
        <authorList>
            <consortium name="DOE Joint Genome Institute"/>
            <consortium name="Mycorrhizal Genomics Consortium"/>
            <person name="Kohler A."/>
            <person name="Kuo A."/>
            <person name="Nagy L.G."/>
            <person name="Floudas D."/>
            <person name="Copeland A."/>
            <person name="Barry K.W."/>
            <person name="Cichocki N."/>
            <person name="Veneault-Fourrey C."/>
            <person name="LaButti K."/>
            <person name="Lindquist E.A."/>
            <person name="Lipzen A."/>
            <person name="Lundell T."/>
            <person name="Morin E."/>
            <person name="Murat C."/>
            <person name="Riley R."/>
            <person name="Ohm R."/>
            <person name="Sun H."/>
            <person name="Tunlid A."/>
            <person name="Henrissat B."/>
            <person name="Grigoriev I.V."/>
            <person name="Hibbett D.S."/>
            <person name="Martin F."/>
        </authorList>
    </citation>
    <scope>NUCLEOTIDE SEQUENCE [LARGE SCALE GENOMIC DNA]</scope>
    <source>
        <strain evidence="16">LaAM-08-1</strain>
    </source>
</reference>
<dbReference type="GO" id="GO:0042719">
    <property type="term" value="C:mitochondrial intermembrane space chaperone complex"/>
    <property type="evidence" value="ECO:0007669"/>
    <property type="project" value="UniProtKB-ARBA"/>
</dbReference>
<feature type="domain" description="Tim10-like" evidence="14">
    <location>
        <begin position="29"/>
        <end position="88"/>
    </location>
</feature>
<keyword evidence="6" id="KW-0862">Zinc</keyword>
<accession>A0A0C9XZE6</accession>
<evidence type="ECO:0000256" key="3">
    <source>
        <dbReference type="ARBA" id="ARBA00022448"/>
    </source>
</evidence>
<evidence type="ECO:0000256" key="13">
    <source>
        <dbReference type="SAM" id="MobiDB-lite"/>
    </source>
</evidence>
<evidence type="ECO:0000256" key="10">
    <source>
        <dbReference type="ARBA" id="ARBA00023157"/>
    </source>
</evidence>
<keyword evidence="11 12" id="KW-0143">Chaperone</keyword>
<proteinExistence type="inferred from homology"/>
<keyword evidence="4" id="KW-0479">Metal-binding</keyword>
<dbReference type="GO" id="GO:0005743">
    <property type="term" value="C:mitochondrial inner membrane"/>
    <property type="evidence" value="ECO:0007669"/>
    <property type="project" value="UniProtKB-SubCell"/>
</dbReference>
<evidence type="ECO:0000256" key="4">
    <source>
        <dbReference type="ARBA" id="ARBA00022723"/>
    </source>
</evidence>
<dbReference type="InterPro" id="IPR035427">
    <property type="entry name" value="Tim10-like_dom_sf"/>
</dbReference>
<evidence type="ECO:0000256" key="5">
    <source>
        <dbReference type="ARBA" id="ARBA00022792"/>
    </source>
</evidence>
<dbReference type="FunFam" id="1.10.287.810:FF:000001">
    <property type="entry name" value="mitochondrial import inner membrane translocase subunit TIM13"/>
    <property type="match status" value="1"/>
</dbReference>
<dbReference type="InterPro" id="IPR004217">
    <property type="entry name" value="Tim10-like"/>
</dbReference>
<dbReference type="Proteomes" id="UP000054477">
    <property type="component" value="Unassembled WGS sequence"/>
</dbReference>
<dbReference type="GO" id="GO:0045039">
    <property type="term" value="P:protein insertion into mitochondrial inner membrane"/>
    <property type="evidence" value="ECO:0007669"/>
    <property type="project" value="UniProtKB-ARBA"/>
</dbReference>
<evidence type="ECO:0000256" key="7">
    <source>
        <dbReference type="ARBA" id="ARBA00022927"/>
    </source>
</evidence>
<comment type="function">
    <text evidence="12">Mitochondrial intermembrane chaperone that participates in the import and insertion of some multi-pass transmembrane proteins into the mitochondrial inner membrane. Also required for the transfer of beta-barrel precursors from the TOM complex to the sorting and assembly machinery (SAM complex) of the outer membrane. Acts as a chaperone-like protein that protects the hydrophobic precursors from aggregation and guide them through the mitochondrial intermembrane space.</text>
</comment>